<organism evidence="17 18">
    <name type="scientific">Eruca vesicaria subsp. sativa</name>
    <name type="common">Garden rocket</name>
    <name type="synonym">Eruca sativa</name>
    <dbReference type="NCBI Taxonomy" id="29727"/>
    <lineage>
        <taxon>Eukaryota</taxon>
        <taxon>Viridiplantae</taxon>
        <taxon>Streptophyta</taxon>
        <taxon>Embryophyta</taxon>
        <taxon>Tracheophyta</taxon>
        <taxon>Spermatophyta</taxon>
        <taxon>Magnoliopsida</taxon>
        <taxon>eudicotyledons</taxon>
        <taxon>Gunneridae</taxon>
        <taxon>Pentapetalae</taxon>
        <taxon>rosids</taxon>
        <taxon>malvids</taxon>
        <taxon>Brassicales</taxon>
        <taxon>Brassicaceae</taxon>
        <taxon>Brassiceae</taxon>
        <taxon>Eruca</taxon>
    </lineage>
</organism>
<evidence type="ECO:0000256" key="7">
    <source>
        <dbReference type="ARBA" id="ARBA00023024"/>
    </source>
</evidence>
<dbReference type="FunFam" id="3.30.60.10:FF:000001">
    <property type="entry name" value="Basic endochitinase"/>
    <property type="match status" value="1"/>
</dbReference>
<dbReference type="Pfam" id="PF00187">
    <property type="entry name" value="Chitin_bind_1"/>
    <property type="match status" value="1"/>
</dbReference>
<proteinExistence type="inferred from homology"/>
<gene>
    <name evidence="17" type="ORF">ERUC_LOCUS22485</name>
</gene>
<dbReference type="GO" id="GO:0008843">
    <property type="term" value="F:endochitinase activity"/>
    <property type="evidence" value="ECO:0007669"/>
    <property type="project" value="UniProtKB-EC"/>
</dbReference>
<protein>
    <recommendedName>
        <fullName evidence="3">chitinase</fullName>
        <ecNumber evidence="3">3.2.1.14</ecNumber>
    </recommendedName>
</protein>
<dbReference type="InterPro" id="IPR023346">
    <property type="entry name" value="Lysozyme-like_dom_sf"/>
</dbReference>
<keyword evidence="18" id="KW-1185">Reference proteome</keyword>
<dbReference type="InterPro" id="IPR018371">
    <property type="entry name" value="Chitin-binding_1_CS"/>
</dbReference>
<evidence type="ECO:0000256" key="9">
    <source>
        <dbReference type="ARBA" id="ARBA00023277"/>
    </source>
</evidence>
<dbReference type="EC" id="3.2.1.14" evidence="3"/>
<evidence type="ECO:0000256" key="13">
    <source>
        <dbReference type="PIRSR" id="PIRSR001060-2"/>
    </source>
</evidence>
<evidence type="ECO:0000256" key="4">
    <source>
        <dbReference type="ARBA" id="ARBA00022669"/>
    </source>
</evidence>
<comment type="caution">
    <text evidence="17">The sequence shown here is derived from an EMBL/GenBank/DDBJ whole genome shotgun (WGS) entry which is preliminary data.</text>
</comment>
<dbReference type="InterPro" id="IPR016283">
    <property type="entry name" value="Glyco_hydro_19"/>
</dbReference>
<dbReference type="Gene3D" id="3.30.60.10">
    <property type="entry name" value="Endochitinase-like"/>
    <property type="match status" value="1"/>
</dbReference>
<keyword evidence="9" id="KW-0119">Carbohydrate metabolism</keyword>
<evidence type="ECO:0000256" key="15">
    <source>
        <dbReference type="SAM" id="SignalP"/>
    </source>
</evidence>
<feature type="signal peptide" evidence="15">
    <location>
        <begin position="1"/>
        <end position="20"/>
    </location>
</feature>
<dbReference type="GO" id="GO:0008061">
    <property type="term" value="F:chitin binding"/>
    <property type="evidence" value="ECO:0007669"/>
    <property type="project" value="UniProtKB-UniRule"/>
</dbReference>
<dbReference type="PROSITE" id="PS00026">
    <property type="entry name" value="CHIT_BIND_I_1"/>
    <property type="match status" value="1"/>
</dbReference>
<dbReference type="SUPFAM" id="SSF53955">
    <property type="entry name" value="Lysozyme-like"/>
    <property type="match status" value="1"/>
</dbReference>
<dbReference type="PRINTS" id="PR00451">
    <property type="entry name" value="CHITINBINDNG"/>
</dbReference>
<evidence type="ECO:0000313" key="18">
    <source>
        <dbReference type="Proteomes" id="UP001642260"/>
    </source>
</evidence>
<name>A0ABC8KIB6_ERUVS</name>
<dbReference type="AlphaFoldDB" id="A0ABC8KIB6"/>
<evidence type="ECO:0000256" key="1">
    <source>
        <dbReference type="ARBA" id="ARBA00000822"/>
    </source>
</evidence>
<dbReference type="GO" id="GO:0050832">
    <property type="term" value="P:defense response to fungus"/>
    <property type="evidence" value="ECO:0007669"/>
    <property type="project" value="UniProtKB-ARBA"/>
</dbReference>
<evidence type="ECO:0000256" key="10">
    <source>
        <dbReference type="ARBA" id="ARBA00023295"/>
    </source>
</evidence>
<dbReference type="PANTHER" id="PTHR22595:SF171">
    <property type="entry name" value="BASIC ENDOCHITINASE B"/>
    <property type="match status" value="1"/>
</dbReference>
<evidence type="ECO:0000256" key="14">
    <source>
        <dbReference type="PROSITE-ProRule" id="PRU00261"/>
    </source>
</evidence>
<evidence type="ECO:0000256" key="11">
    <source>
        <dbReference type="ARBA" id="ARBA00023326"/>
    </source>
</evidence>
<comment type="catalytic activity">
    <reaction evidence="1">
        <text>Random endo-hydrolysis of N-acetyl-beta-D-glucosaminide (1-&gt;4)-beta-linkages in chitin and chitodextrins.</text>
        <dbReference type="EC" id="3.2.1.14"/>
    </reaction>
</comment>
<dbReference type="Proteomes" id="UP001642260">
    <property type="component" value="Unassembled WGS sequence"/>
</dbReference>
<keyword evidence="5 15" id="KW-0732">Signal</keyword>
<dbReference type="EMBL" id="CAKOAT010219599">
    <property type="protein sequence ID" value="CAH8356730.1"/>
    <property type="molecule type" value="Genomic_DNA"/>
</dbReference>
<feature type="disulfide bond" evidence="13">
    <location>
        <begin position="101"/>
        <end position="158"/>
    </location>
</feature>
<dbReference type="InterPro" id="IPR036861">
    <property type="entry name" value="Endochitinase-like_sf"/>
</dbReference>
<keyword evidence="6" id="KW-0378">Hydrolase</keyword>
<accession>A0ABC8KIB6</accession>
<dbReference type="InterPro" id="IPR000726">
    <property type="entry name" value="Glyco_hydro_19_cat"/>
</dbReference>
<dbReference type="PIRSF" id="PIRSF001060">
    <property type="entry name" value="Endochitinase"/>
    <property type="match status" value="1"/>
</dbReference>
<evidence type="ECO:0000259" key="16">
    <source>
        <dbReference type="PROSITE" id="PS50941"/>
    </source>
</evidence>
<evidence type="ECO:0000256" key="12">
    <source>
        <dbReference type="PIRSR" id="PIRSR001060-1"/>
    </source>
</evidence>
<dbReference type="Gene3D" id="3.30.20.10">
    <property type="entry name" value="Endochitinase, domain 2"/>
    <property type="match status" value="1"/>
</dbReference>
<dbReference type="GO" id="GO:0006032">
    <property type="term" value="P:chitin catabolic process"/>
    <property type="evidence" value="ECO:0007669"/>
    <property type="project" value="UniProtKB-KW"/>
</dbReference>
<dbReference type="PROSITE" id="PS50941">
    <property type="entry name" value="CHIT_BIND_I_2"/>
    <property type="match status" value="1"/>
</dbReference>
<dbReference type="CDD" id="cd06921">
    <property type="entry name" value="ChtBD1_GH19_hevein"/>
    <property type="match status" value="1"/>
</dbReference>
<sequence length="326" mass="35585">MKISLLLLLIFSFLLSFSSAEQCGRQAGGALCPNGLCCSEYGWCGSTEPYCKLPGCQSQCTPPSPPPPLAPPLPDPTGGLTDIISRSQFDEMLKHRNDDACPARGFYTYNSFIIAAKTFPSFANTGDTDARKRELAAFFGQTSHETTAPDGPYAWGYCFDEEVNPSSDYCSPSPTWPCTPGKRYYGRGPMQLSWNYNYGQCGAVLGFDLLNNPDLVTRNSVLTFETAIWFWMTPQSPKPSCHAVINGQWQPSEADIAAGRLPGYGVTTNIINGGLECGHGPDARVLDRIGFYLRYCEILGVSPGDNLDCYNQRSFASVNSFLNAAM</sequence>
<dbReference type="FunFam" id="3.30.20.10:FF:000001">
    <property type="entry name" value="Endochitinase (Chitinase)"/>
    <property type="match status" value="1"/>
</dbReference>
<dbReference type="Pfam" id="PF00182">
    <property type="entry name" value="Glyco_hydro_19"/>
    <property type="match status" value="1"/>
</dbReference>
<feature type="disulfide bond" evidence="13">
    <location>
        <begin position="277"/>
        <end position="309"/>
    </location>
</feature>
<reference evidence="17 18" key="1">
    <citation type="submission" date="2022-03" db="EMBL/GenBank/DDBJ databases">
        <authorList>
            <person name="Macdonald S."/>
            <person name="Ahmed S."/>
            <person name="Newling K."/>
        </authorList>
    </citation>
    <scope>NUCLEOTIDE SEQUENCE [LARGE SCALE GENOMIC DNA]</scope>
</reference>
<dbReference type="Gene3D" id="1.10.530.10">
    <property type="match status" value="1"/>
</dbReference>
<dbReference type="SUPFAM" id="SSF57016">
    <property type="entry name" value="Plant lectins/antimicrobial peptides"/>
    <property type="match status" value="1"/>
</dbReference>
<keyword evidence="8 13" id="KW-1015">Disulfide bond</keyword>
<feature type="disulfide bond" evidence="13">
    <location>
        <begin position="170"/>
        <end position="178"/>
    </location>
</feature>
<feature type="disulfide bond" evidence="13 14">
    <location>
        <begin position="56"/>
        <end position="60"/>
    </location>
</feature>
<dbReference type="GO" id="GO:0000272">
    <property type="term" value="P:polysaccharide catabolic process"/>
    <property type="evidence" value="ECO:0007669"/>
    <property type="project" value="UniProtKB-KW"/>
</dbReference>
<dbReference type="CDD" id="cd00325">
    <property type="entry name" value="chitinase_GH19"/>
    <property type="match status" value="1"/>
</dbReference>
<feature type="disulfide bond" evidence="13 14">
    <location>
        <begin position="37"/>
        <end position="51"/>
    </location>
</feature>
<evidence type="ECO:0000256" key="8">
    <source>
        <dbReference type="ARBA" id="ARBA00023157"/>
    </source>
</evidence>
<evidence type="ECO:0000256" key="6">
    <source>
        <dbReference type="ARBA" id="ARBA00022801"/>
    </source>
</evidence>
<feature type="chain" id="PRO_5044882852" description="chitinase" evidence="15">
    <location>
        <begin position="21"/>
        <end position="326"/>
    </location>
</feature>
<feature type="domain" description="Chitin-binding type-1" evidence="16">
    <location>
        <begin position="20"/>
        <end position="62"/>
    </location>
</feature>
<keyword evidence="7" id="KW-0146">Chitin degradation</keyword>
<dbReference type="PANTHER" id="PTHR22595">
    <property type="entry name" value="CHITINASE-RELATED"/>
    <property type="match status" value="1"/>
</dbReference>
<feature type="active site" description="Proton donor" evidence="12">
    <location>
        <position position="145"/>
    </location>
</feature>
<dbReference type="InterPro" id="IPR001002">
    <property type="entry name" value="Chitin-bd_1"/>
</dbReference>
<keyword evidence="10" id="KW-0326">Glycosidase</keyword>
<evidence type="ECO:0000256" key="2">
    <source>
        <dbReference type="ARBA" id="ARBA00009373"/>
    </source>
</evidence>
<feature type="disulfide bond" evidence="13 14">
    <location>
        <begin position="23"/>
        <end position="38"/>
    </location>
</feature>
<feature type="disulfide bond" evidence="13 14">
    <location>
        <begin position="32"/>
        <end position="44"/>
    </location>
</feature>
<evidence type="ECO:0000256" key="3">
    <source>
        <dbReference type="ARBA" id="ARBA00012729"/>
    </source>
</evidence>
<evidence type="ECO:0000313" key="17">
    <source>
        <dbReference type="EMBL" id="CAH8356730.1"/>
    </source>
</evidence>
<keyword evidence="4 14" id="KW-0147">Chitin-binding</keyword>
<comment type="similarity">
    <text evidence="2">Belongs to the glycosyl hydrolase 19 family. Chitinase class I subfamily.</text>
</comment>
<evidence type="ECO:0000256" key="5">
    <source>
        <dbReference type="ARBA" id="ARBA00022729"/>
    </source>
</evidence>
<dbReference type="SMART" id="SM00270">
    <property type="entry name" value="ChtBD1"/>
    <property type="match status" value="1"/>
</dbReference>
<keyword evidence="11" id="KW-0624">Polysaccharide degradation</keyword>
<dbReference type="PROSITE" id="PS00773">
    <property type="entry name" value="CHITINASE_19_1"/>
    <property type="match status" value="1"/>
</dbReference>